<dbReference type="Pfam" id="PF17989">
    <property type="entry name" value="ALP_N"/>
    <property type="match status" value="1"/>
</dbReference>
<dbReference type="CDD" id="cd24023">
    <property type="entry name" value="ASKHA_NBD_ParM_Alp7A-like"/>
    <property type="match status" value="1"/>
</dbReference>
<feature type="domain" description="Actin-like protein N-terminal" evidence="1">
    <location>
        <begin position="10"/>
        <end position="194"/>
    </location>
</feature>
<proteinExistence type="predicted"/>
<reference evidence="3" key="1">
    <citation type="submission" date="2015-10" db="EMBL/GenBank/DDBJ databases">
        <authorList>
            <person name="Gilbert D.G."/>
        </authorList>
    </citation>
    <scope>NUCLEOTIDE SEQUENCE</scope>
    <source>
        <strain evidence="3">Lp167-67</strain>
    </source>
</reference>
<gene>
    <name evidence="3" type="ORF">LRLP16767_LRLP167_00071</name>
</gene>
<dbReference type="SUPFAM" id="SSF53067">
    <property type="entry name" value="Actin-like ATPase domain"/>
    <property type="match status" value="2"/>
</dbReference>
<organism evidence="3">
    <name type="scientific">Limosilactobacillus reuteri</name>
    <name type="common">Lactobacillus reuteri</name>
    <dbReference type="NCBI Taxonomy" id="1598"/>
    <lineage>
        <taxon>Bacteria</taxon>
        <taxon>Bacillati</taxon>
        <taxon>Bacillota</taxon>
        <taxon>Bacilli</taxon>
        <taxon>Lactobacillales</taxon>
        <taxon>Lactobacillaceae</taxon>
        <taxon>Limosilactobacillus</taxon>
    </lineage>
</organism>
<dbReference type="Gene3D" id="3.30.420.40">
    <property type="match status" value="2"/>
</dbReference>
<evidence type="ECO:0000313" key="3">
    <source>
        <dbReference type="EMBL" id="CUR41584.1"/>
    </source>
</evidence>
<dbReference type="AlphaFoldDB" id="A0A0U5FBK3"/>
<dbReference type="InterPro" id="IPR049067">
    <property type="entry name" value="MreB-like_C"/>
</dbReference>
<feature type="domain" description="Actin homologue MreB-like C-terminal" evidence="2">
    <location>
        <begin position="241"/>
        <end position="356"/>
    </location>
</feature>
<dbReference type="InterPro" id="IPR040607">
    <property type="entry name" value="ALP_N"/>
</dbReference>
<dbReference type="EMBL" id="LN887696">
    <property type="protein sequence ID" value="CUR41584.1"/>
    <property type="molecule type" value="Genomic_DNA"/>
</dbReference>
<name>A0A0U5FBK3_LIMRT</name>
<dbReference type="InterPro" id="IPR043129">
    <property type="entry name" value="ATPase_NBD"/>
</dbReference>
<protein>
    <submittedName>
        <fullName evidence="3">Uncharacterized protein</fullName>
    </submittedName>
</protein>
<dbReference type="Pfam" id="PF21522">
    <property type="entry name" value="MreB-like_C"/>
    <property type="match status" value="1"/>
</dbReference>
<dbReference type="RefSeq" id="WP_339111631.1">
    <property type="nucleotide sequence ID" value="NZ_LN887696.1"/>
</dbReference>
<evidence type="ECO:0000259" key="2">
    <source>
        <dbReference type="Pfam" id="PF21522"/>
    </source>
</evidence>
<sequence>MVEKIMKVANDLGYGSVKANIDGEDIKFPSVISAERPQDIQAPMEFDTKQDQDAYMKDFLNNMDVTVSSNVVKTSGRFLVGNAAIDSGLAIRSFDVNDFTGKSETDLAMILTLSLIAGKKVKEAYDSGEDLKETLKVKVNMATALPISEGKVNNAKDRYKERYMGSTHTVTFHNFKDPINVTIEFNKVYVALEGETAQMLISSDYDGLTDKIKEDFDKNYPDMKDEVEASDLINSRNVLGIDIGEGTTDVVAIINGKANPAASASLPQGYGNVLQDAVRVLQDQQMNFEERSQLQSFLSEKVSPLRRARQEKVRQVVYDQLEPLADKIIDTVSQTMRIAKDTELVYVYGGGSIPMLDESNLREVLNEKLKSFSGGYDVPVIWIDKKYAQYLNELGLQVIVEAL</sequence>
<accession>A0A0U5FBK3</accession>
<evidence type="ECO:0000259" key="1">
    <source>
        <dbReference type="Pfam" id="PF17989"/>
    </source>
</evidence>